<reference evidence="2" key="1">
    <citation type="submission" date="2018-11" db="EMBL/GenBank/DDBJ databases">
        <authorList>
            <person name="Grassa J C."/>
        </authorList>
    </citation>
    <scope>NUCLEOTIDE SEQUENCE [LARGE SCALE GENOMIC DNA]</scope>
</reference>
<dbReference type="EnsemblPlants" id="evm.model.07.779">
    <property type="protein sequence ID" value="cds.evm.model.07.779"/>
    <property type="gene ID" value="evm.TU.07.779"/>
</dbReference>
<dbReference type="EMBL" id="UZAU01000648">
    <property type="status" value="NOT_ANNOTATED_CDS"/>
    <property type="molecule type" value="Genomic_DNA"/>
</dbReference>
<organism evidence="2 3">
    <name type="scientific">Cannabis sativa</name>
    <name type="common">Hemp</name>
    <name type="synonym">Marijuana</name>
    <dbReference type="NCBI Taxonomy" id="3483"/>
    <lineage>
        <taxon>Eukaryota</taxon>
        <taxon>Viridiplantae</taxon>
        <taxon>Streptophyta</taxon>
        <taxon>Embryophyta</taxon>
        <taxon>Tracheophyta</taxon>
        <taxon>Spermatophyta</taxon>
        <taxon>Magnoliopsida</taxon>
        <taxon>eudicotyledons</taxon>
        <taxon>Gunneridae</taxon>
        <taxon>Pentapetalae</taxon>
        <taxon>rosids</taxon>
        <taxon>fabids</taxon>
        <taxon>Rosales</taxon>
        <taxon>Cannabaceae</taxon>
        <taxon>Cannabis</taxon>
    </lineage>
</organism>
<protein>
    <submittedName>
        <fullName evidence="2">Uncharacterized protein</fullName>
    </submittedName>
</protein>
<name>A0A803Q6D7_CANSA</name>
<feature type="region of interest" description="Disordered" evidence="1">
    <location>
        <begin position="31"/>
        <end position="56"/>
    </location>
</feature>
<evidence type="ECO:0000313" key="2">
    <source>
        <dbReference type="EnsemblPlants" id="cds.evm.model.07.779"/>
    </source>
</evidence>
<reference evidence="2" key="2">
    <citation type="submission" date="2021-03" db="UniProtKB">
        <authorList>
            <consortium name="EnsemblPlants"/>
        </authorList>
    </citation>
    <scope>IDENTIFICATION</scope>
</reference>
<accession>A0A803Q6D7</accession>
<feature type="region of interest" description="Disordered" evidence="1">
    <location>
        <begin position="134"/>
        <end position="156"/>
    </location>
</feature>
<dbReference type="Gramene" id="evm.model.07.779">
    <property type="protein sequence ID" value="cds.evm.model.07.779"/>
    <property type="gene ID" value="evm.TU.07.779"/>
</dbReference>
<evidence type="ECO:0000313" key="3">
    <source>
        <dbReference type="Proteomes" id="UP000596661"/>
    </source>
</evidence>
<dbReference type="AlphaFoldDB" id="A0A803Q6D7"/>
<sequence length="179" mass="19805">MINDLPTTIFEVLTGSVIKQSKEQSTTCVKVGIKMSPPPKDENESGQEEEEDDKQGVTCGASLDEVLYHVNIQCAEIRKIIKNTPSLLAKHLKVGSYKATNAHSSLLLEPKIPADDIMKDWCEVNKEFLLQQLSKNDDSSSSSDTPPPPGDFKDLSTIKSTTNKSDYYWVKASIALINF</sequence>
<evidence type="ECO:0000256" key="1">
    <source>
        <dbReference type="SAM" id="MobiDB-lite"/>
    </source>
</evidence>
<keyword evidence="3" id="KW-1185">Reference proteome</keyword>
<proteinExistence type="predicted"/>
<feature type="compositionally biased region" description="Acidic residues" evidence="1">
    <location>
        <begin position="44"/>
        <end position="53"/>
    </location>
</feature>
<dbReference type="Proteomes" id="UP000596661">
    <property type="component" value="Chromosome 7"/>
</dbReference>